<evidence type="ECO:0000259" key="1">
    <source>
        <dbReference type="Pfam" id="PF12146"/>
    </source>
</evidence>
<keyword evidence="3" id="KW-1185">Reference proteome</keyword>
<dbReference type="Pfam" id="PF12146">
    <property type="entry name" value="Hydrolase_4"/>
    <property type="match status" value="1"/>
</dbReference>
<organism evidence="2 3">
    <name type="scientific">Priestia endophytica DSM 13796</name>
    <dbReference type="NCBI Taxonomy" id="1121089"/>
    <lineage>
        <taxon>Bacteria</taxon>
        <taxon>Bacillati</taxon>
        <taxon>Bacillota</taxon>
        <taxon>Bacilli</taxon>
        <taxon>Bacillales</taxon>
        <taxon>Bacillaceae</taxon>
        <taxon>Priestia</taxon>
    </lineage>
</organism>
<dbReference type="InterPro" id="IPR012354">
    <property type="entry name" value="Esterase_lipase"/>
</dbReference>
<reference evidence="2 3" key="1">
    <citation type="submission" date="2016-10" db="EMBL/GenBank/DDBJ databases">
        <authorList>
            <person name="Varghese N."/>
            <person name="Submissions S."/>
        </authorList>
    </citation>
    <scope>NUCLEOTIDE SEQUENCE [LARGE SCALE GENOMIC DNA]</scope>
    <source>
        <strain evidence="2 3">DSM 13796</strain>
    </source>
</reference>
<dbReference type="SUPFAM" id="SSF53474">
    <property type="entry name" value="alpha/beta-Hydrolases"/>
    <property type="match status" value="1"/>
</dbReference>
<dbReference type="Gene3D" id="3.40.50.1820">
    <property type="entry name" value="alpha/beta hydrolase"/>
    <property type="match status" value="1"/>
</dbReference>
<protein>
    <submittedName>
        <fullName evidence="2">Carboxylesterase</fullName>
    </submittedName>
</protein>
<dbReference type="Proteomes" id="UP000182762">
    <property type="component" value="Unassembled WGS sequence"/>
</dbReference>
<evidence type="ECO:0000313" key="2">
    <source>
        <dbReference type="EMBL" id="SFQ70871.1"/>
    </source>
</evidence>
<name>A0A1I6AQA1_9BACI</name>
<feature type="domain" description="Serine aminopeptidase S33" evidence="1">
    <location>
        <begin position="24"/>
        <end position="227"/>
    </location>
</feature>
<dbReference type="EMBL" id="FOXX01000007">
    <property type="protein sequence ID" value="SFQ70871.1"/>
    <property type="molecule type" value="Genomic_DNA"/>
</dbReference>
<dbReference type="PANTHER" id="PTHR11614">
    <property type="entry name" value="PHOSPHOLIPASE-RELATED"/>
    <property type="match status" value="1"/>
</dbReference>
<evidence type="ECO:0000313" key="3">
    <source>
        <dbReference type="Proteomes" id="UP000182762"/>
    </source>
</evidence>
<gene>
    <name evidence="2" type="ORF">SAMN02745910_02879</name>
</gene>
<dbReference type="InterPro" id="IPR022742">
    <property type="entry name" value="Hydrolase_4"/>
</dbReference>
<dbReference type="InterPro" id="IPR051044">
    <property type="entry name" value="MAG_DAG_Lipase"/>
</dbReference>
<dbReference type="PIRSF" id="PIRSF017388">
    <property type="entry name" value="Esterase_lipase"/>
    <property type="match status" value="1"/>
</dbReference>
<dbReference type="InterPro" id="IPR029058">
    <property type="entry name" value="AB_hydrolase_fold"/>
</dbReference>
<sequence>MMKEQYKVMDGAESFFIKGNEVGILISHGFMGTPQSMEYVAHRLAEQGYTVYATRLKGHGTHHYDLEKCTYKDWVASIEEGYKKLKAQCSKVFVLGQSMGGTLTANLALTHKDIDGIMLINPAINSIPEMEHLDQIVNDRFVEEGRPDIHNKEAVEITYTHAPMKSIRELLSFMKVVSFKLSAIEAPLLCLTSPEDHVVPASNSTYLLNHVSSQDKKQVMLPNSYHVASMDFDQDTIVKQCTSFIESNLQKFNNVIPLRAAK</sequence>
<accession>A0A1I6AQA1</accession>
<comment type="caution">
    <text evidence="2">The sequence shown here is derived from an EMBL/GenBank/DDBJ whole genome shotgun (WGS) entry which is preliminary data.</text>
</comment>
<proteinExistence type="predicted"/>